<name>A0A432G4T4_9DELT</name>
<evidence type="ECO:0000256" key="1">
    <source>
        <dbReference type="ARBA" id="ARBA00010396"/>
    </source>
</evidence>
<dbReference type="GO" id="GO:0005737">
    <property type="term" value="C:cytoplasm"/>
    <property type="evidence" value="ECO:0007669"/>
    <property type="project" value="UniProtKB-SubCell"/>
</dbReference>
<dbReference type="AlphaFoldDB" id="A0A432G4T4"/>
<comment type="similarity">
    <text evidence="1 6">Belongs to the methyltransferase superfamily. RsmH family.</text>
</comment>
<keyword evidence="3 6" id="KW-0489">Methyltransferase</keyword>
<comment type="catalytic activity">
    <reaction evidence="6">
        <text>cytidine(1402) in 16S rRNA + S-adenosyl-L-methionine = N(4)-methylcytidine(1402) in 16S rRNA + S-adenosyl-L-homocysteine + H(+)</text>
        <dbReference type="Rhea" id="RHEA:42928"/>
        <dbReference type="Rhea" id="RHEA-COMP:10286"/>
        <dbReference type="Rhea" id="RHEA-COMP:10287"/>
        <dbReference type="ChEBI" id="CHEBI:15378"/>
        <dbReference type="ChEBI" id="CHEBI:57856"/>
        <dbReference type="ChEBI" id="CHEBI:59789"/>
        <dbReference type="ChEBI" id="CHEBI:74506"/>
        <dbReference type="ChEBI" id="CHEBI:82748"/>
        <dbReference type="EC" id="2.1.1.199"/>
    </reaction>
</comment>
<dbReference type="EC" id="2.1.1.199" evidence="6"/>
<comment type="subcellular location">
    <subcellularLocation>
        <location evidence="6">Cytoplasm</location>
    </subcellularLocation>
</comment>
<keyword evidence="4 6" id="KW-0808">Transferase</keyword>
<dbReference type="Gene3D" id="3.40.50.150">
    <property type="entry name" value="Vaccinia Virus protein VP39"/>
    <property type="match status" value="1"/>
</dbReference>
<feature type="binding site" evidence="6">
    <location>
        <begin position="34"/>
        <end position="36"/>
    </location>
    <ligand>
        <name>S-adenosyl-L-methionine</name>
        <dbReference type="ChEBI" id="CHEBI:59789"/>
    </ligand>
</feature>
<evidence type="ECO:0000313" key="7">
    <source>
        <dbReference type="EMBL" id="RTZ78529.1"/>
    </source>
</evidence>
<keyword evidence="5 6" id="KW-0949">S-adenosyl-L-methionine</keyword>
<evidence type="ECO:0000256" key="4">
    <source>
        <dbReference type="ARBA" id="ARBA00022679"/>
    </source>
</evidence>
<dbReference type="GO" id="GO:0070475">
    <property type="term" value="P:rRNA base methylation"/>
    <property type="evidence" value="ECO:0007669"/>
    <property type="project" value="UniProtKB-UniRule"/>
</dbReference>
<dbReference type="SUPFAM" id="SSF53335">
    <property type="entry name" value="S-adenosyl-L-methionine-dependent methyltransferases"/>
    <property type="match status" value="1"/>
</dbReference>
<sequence>MKMQFEHISVLTQEVVDFAPESTQTILDCTLGGGGHSRCLLENFPDAKLYGIDRDALAVKAAAERLKTYEKQTKLGQASFSELPEFFAECGEPVFDYILADIGLSSEQLVRAERGFSFLREGPLDMRMDPDRQQITAAHLVNNSSEQELLKILRNFGEERFARKIVGKILEFRGKNPLKTTKELAQLVSSVIPRRLQKQGFNPATLTFQALRIAVNDELQELEVLLKQIPSRLKKDGRVALISFHSLEDRIVKHQFRKWENPCVCPTDLPYCICGEKPRGQVLTRRPVNATKKEVSDNPRSRSAHLRVFAFEKTVL</sequence>
<evidence type="ECO:0000256" key="5">
    <source>
        <dbReference type="ARBA" id="ARBA00022691"/>
    </source>
</evidence>
<evidence type="ECO:0000256" key="6">
    <source>
        <dbReference type="HAMAP-Rule" id="MF_01007"/>
    </source>
</evidence>
<dbReference type="InterPro" id="IPR002903">
    <property type="entry name" value="RsmH"/>
</dbReference>
<reference evidence="7 8" key="1">
    <citation type="submission" date="2018-06" db="EMBL/GenBank/DDBJ databases">
        <title>Combined omics and stable isotope probing to characterize newly discovered Mariana Back-Arc vent microbial communities.</title>
        <authorList>
            <person name="Trembath-Reichert E."/>
            <person name="Huber J.A."/>
        </authorList>
    </citation>
    <scope>NUCLEOTIDE SEQUENCE [LARGE SCALE GENOMIC DNA]</scope>
    <source>
        <strain evidence="7">MAG 63_1</strain>
    </source>
</reference>
<dbReference type="Proteomes" id="UP000286801">
    <property type="component" value="Unassembled WGS sequence"/>
</dbReference>
<comment type="caution">
    <text evidence="7">The sequence shown here is derived from an EMBL/GenBank/DDBJ whole genome shotgun (WGS) entry which is preliminary data.</text>
</comment>
<dbReference type="Pfam" id="PF01795">
    <property type="entry name" value="Methyltransf_5"/>
    <property type="match status" value="1"/>
</dbReference>
<protein>
    <recommendedName>
        <fullName evidence="6">Ribosomal RNA small subunit methyltransferase H</fullName>
        <ecNumber evidence="6">2.1.1.199</ecNumber>
    </recommendedName>
    <alternativeName>
        <fullName evidence="6">16S rRNA m(4)C1402 methyltransferase</fullName>
    </alternativeName>
    <alternativeName>
        <fullName evidence="6">rRNA (cytosine-N(4)-)-methyltransferase RsmH</fullName>
    </alternativeName>
</protein>
<dbReference type="InterPro" id="IPR029063">
    <property type="entry name" value="SAM-dependent_MTases_sf"/>
</dbReference>
<organism evidence="7 8">
    <name type="scientific">SAR324 cluster bacterium</name>
    <dbReference type="NCBI Taxonomy" id="2024889"/>
    <lineage>
        <taxon>Bacteria</taxon>
        <taxon>Deltaproteobacteria</taxon>
        <taxon>SAR324 cluster</taxon>
    </lineage>
</organism>
<keyword evidence="2 6" id="KW-0698">rRNA processing</keyword>
<dbReference type="PANTHER" id="PTHR11265">
    <property type="entry name" value="S-ADENOSYL-METHYLTRANSFERASE MRAW"/>
    <property type="match status" value="1"/>
</dbReference>
<feature type="binding site" evidence="6">
    <location>
        <position position="108"/>
    </location>
    <ligand>
        <name>S-adenosyl-L-methionine</name>
        <dbReference type="ChEBI" id="CHEBI:59789"/>
    </ligand>
</feature>
<comment type="function">
    <text evidence="6">Specifically methylates the N4 position of cytidine in position 1402 (C1402) of 16S rRNA.</text>
</comment>
<dbReference type="SUPFAM" id="SSF81799">
    <property type="entry name" value="Putative methyltransferase TM0872, insert domain"/>
    <property type="match status" value="1"/>
</dbReference>
<evidence type="ECO:0000256" key="3">
    <source>
        <dbReference type="ARBA" id="ARBA00022603"/>
    </source>
</evidence>
<keyword evidence="6" id="KW-0963">Cytoplasm</keyword>
<dbReference type="PANTHER" id="PTHR11265:SF0">
    <property type="entry name" value="12S RRNA N4-METHYLCYTIDINE METHYLTRANSFERASE"/>
    <property type="match status" value="1"/>
</dbReference>
<evidence type="ECO:0000256" key="2">
    <source>
        <dbReference type="ARBA" id="ARBA00022552"/>
    </source>
</evidence>
<dbReference type="Gene3D" id="1.10.150.170">
    <property type="entry name" value="Putative methyltransferase TM0872, insert domain"/>
    <property type="match status" value="1"/>
</dbReference>
<gene>
    <name evidence="6" type="primary">rsmH</name>
    <name evidence="7" type="ORF">DSY97_07375</name>
</gene>
<feature type="binding site" evidence="6">
    <location>
        <position position="101"/>
    </location>
    <ligand>
        <name>S-adenosyl-L-methionine</name>
        <dbReference type="ChEBI" id="CHEBI:59789"/>
    </ligand>
</feature>
<dbReference type="HAMAP" id="MF_01007">
    <property type="entry name" value="16SrRNA_methyltr_H"/>
    <property type="match status" value="1"/>
</dbReference>
<dbReference type="GO" id="GO:0071424">
    <property type="term" value="F:rRNA (cytosine-N4-)-methyltransferase activity"/>
    <property type="evidence" value="ECO:0007669"/>
    <property type="project" value="UniProtKB-UniRule"/>
</dbReference>
<dbReference type="PIRSF" id="PIRSF004486">
    <property type="entry name" value="MraW"/>
    <property type="match status" value="1"/>
</dbReference>
<evidence type="ECO:0000313" key="8">
    <source>
        <dbReference type="Proteomes" id="UP000286801"/>
    </source>
</evidence>
<dbReference type="InterPro" id="IPR023397">
    <property type="entry name" value="SAM-dep_MeTrfase_MraW_recog"/>
</dbReference>
<accession>A0A432G4T4</accession>
<dbReference type="EMBL" id="QNZL01000200">
    <property type="protein sequence ID" value="RTZ78529.1"/>
    <property type="molecule type" value="Genomic_DNA"/>
</dbReference>
<feature type="binding site" evidence="6">
    <location>
        <position position="53"/>
    </location>
    <ligand>
        <name>S-adenosyl-L-methionine</name>
        <dbReference type="ChEBI" id="CHEBI:59789"/>
    </ligand>
</feature>
<dbReference type="NCBIfam" id="TIGR00006">
    <property type="entry name" value="16S rRNA (cytosine(1402)-N(4))-methyltransferase RsmH"/>
    <property type="match status" value="1"/>
</dbReference>
<proteinExistence type="inferred from homology"/>
<feature type="binding site" evidence="6">
    <location>
        <position position="80"/>
    </location>
    <ligand>
        <name>S-adenosyl-L-methionine</name>
        <dbReference type="ChEBI" id="CHEBI:59789"/>
    </ligand>
</feature>